<accession>A0A1G8GCN5</accession>
<keyword evidence="4" id="KW-0288">FMN</keyword>
<dbReference type="GO" id="GO:0018580">
    <property type="term" value="F:nitronate monooxygenase activity"/>
    <property type="evidence" value="ECO:0007669"/>
    <property type="project" value="InterPro"/>
</dbReference>
<dbReference type="CDD" id="cd04730">
    <property type="entry name" value="NPD_like"/>
    <property type="match status" value="1"/>
</dbReference>
<reference evidence="6 7" key="1">
    <citation type="submission" date="2016-10" db="EMBL/GenBank/DDBJ databases">
        <authorList>
            <person name="de Groot N.N."/>
        </authorList>
    </citation>
    <scope>NUCLEOTIDE SEQUENCE [LARGE SCALE GENOMIC DNA]</scope>
    <source>
        <strain evidence="6 7">DSM 21632</strain>
    </source>
</reference>
<dbReference type="InterPro" id="IPR004136">
    <property type="entry name" value="NMO"/>
</dbReference>
<dbReference type="Gene3D" id="3.20.20.70">
    <property type="entry name" value="Aldolase class I"/>
    <property type="match status" value="1"/>
</dbReference>
<evidence type="ECO:0000256" key="1">
    <source>
        <dbReference type="ARBA" id="ARBA00003535"/>
    </source>
</evidence>
<dbReference type="Pfam" id="PF03060">
    <property type="entry name" value="NMO"/>
    <property type="match status" value="2"/>
</dbReference>
<dbReference type="RefSeq" id="WP_091274265.1">
    <property type="nucleotide sequence ID" value="NZ_FNDK01000015.1"/>
</dbReference>
<comment type="function">
    <text evidence="1">Nitronate monooxygenase that uses molecular oxygen to catalyze the oxidative denitrification of alkyl nitronates. Acts on propionate 3-nitronate (P3N), the presumed physiological substrate. Probably functions in the detoxification of P3N, a metabolic poison produced by plants and fungi as a defense mechanism.</text>
</comment>
<evidence type="ECO:0000256" key="5">
    <source>
        <dbReference type="ARBA" id="ARBA00023002"/>
    </source>
</evidence>
<dbReference type="InterPro" id="IPR013785">
    <property type="entry name" value="Aldolase_TIM"/>
</dbReference>
<dbReference type="Proteomes" id="UP000199163">
    <property type="component" value="Unassembled WGS sequence"/>
</dbReference>
<keyword evidence="3" id="KW-0285">Flavoprotein</keyword>
<dbReference type="PANTHER" id="PTHR32332:SF20">
    <property type="entry name" value="2-NITROPROPANE DIOXYGENASE-LIKE PROTEIN"/>
    <property type="match status" value="1"/>
</dbReference>
<dbReference type="STRING" id="568899.SAMN05192534_11530"/>
<dbReference type="PANTHER" id="PTHR32332">
    <property type="entry name" value="2-NITROPROPANE DIOXYGENASE"/>
    <property type="match status" value="1"/>
</dbReference>
<dbReference type="OrthoDB" id="9778912at2"/>
<name>A0A1G8GCN5_9BACI</name>
<dbReference type="AlphaFoldDB" id="A0A1G8GCN5"/>
<keyword evidence="7" id="KW-1185">Reference proteome</keyword>
<proteinExistence type="predicted"/>
<evidence type="ECO:0000256" key="3">
    <source>
        <dbReference type="ARBA" id="ARBA00022630"/>
    </source>
</evidence>
<protein>
    <recommendedName>
        <fullName evidence="2">Probable nitronate monooxygenase</fullName>
    </recommendedName>
</protein>
<gene>
    <name evidence="6" type="ORF">SAMN05192534_11530</name>
</gene>
<evidence type="ECO:0000313" key="7">
    <source>
        <dbReference type="Proteomes" id="UP000199163"/>
    </source>
</evidence>
<dbReference type="EMBL" id="FNDK01000015">
    <property type="protein sequence ID" value="SDH92135.1"/>
    <property type="molecule type" value="Genomic_DNA"/>
</dbReference>
<organism evidence="6 7">
    <name type="scientific">Alteribacillus persepolensis</name>
    <dbReference type="NCBI Taxonomy" id="568899"/>
    <lineage>
        <taxon>Bacteria</taxon>
        <taxon>Bacillati</taxon>
        <taxon>Bacillota</taxon>
        <taxon>Bacilli</taxon>
        <taxon>Bacillales</taxon>
        <taxon>Bacillaceae</taxon>
        <taxon>Alteribacillus</taxon>
    </lineage>
</organism>
<sequence>MNDLTELLDIEYPLLQGGMGNVSHAELTAAVSEAGGLGTIGAGTFAPETFEQILKDVASQTDKPFSVNVPLSVNPDARKILSMAVEHRVPVVTLSAGNPAPYIENLTKENIIVMCVVSNPYQALKAEKAGADVIIAEGYEAAGINANEELTTFTLIPQIASRVHIPVVAAGGIGDGRGLLAAMSLGAQGVQLGTRLIATKDAKVHQSYKQAICESDAGGTVITGRPYKKMRRLLKTPYAEKLLEWEKNEMPSEEYFQKTDETHHIKGAIEGKLAEGHVNAGQISSLINDLPTVSALFRRMIDEAEGAFHSLPLR</sequence>
<dbReference type="SUPFAM" id="SSF51412">
    <property type="entry name" value="Inosine monophosphate dehydrogenase (IMPDH)"/>
    <property type="match status" value="1"/>
</dbReference>
<evidence type="ECO:0000256" key="2">
    <source>
        <dbReference type="ARBA" id="ARBA00013457"/>
    </source>
</evidence>
<evidence type="ECO:0000313" key="6">
    <source>
        <dbReference type="EMBL" id="SDH92135.1"/>
    </source>
</evidence>
<keyword evidence="5" id="KW-0560">Oxidoreductase</keyword>
<evidence type="ECO:0000256" key="4">
    <source>
        <dbReference type="ARBA" id="ARBA00022643"/>
    </source>
</evidence>